<evidence type="ECO:0000313" key="2">
    <source>
        <dbReference type="Proteomes" id="UP001060215"/>
    </source>
</evidence>
<dbReference type="EMBL" id="CM045768">
    <property type="protein sequence ID" value="KAI7982160.1"/>
    <property type="molecule type" value="Genomic_DNA"/>
</dbReference>
<dbReference type="Proteomes" id="UP001060215">
    <property type="component" value="Chromosome 11"/>
</dbReference>
<reference evidence="1 2" key="1">
    <citation type="journal article" date="2022" name="Plant J.">
        <title>Chromosome-level genome of Camellia lanceoleosa provides a valuable resource for understanding genome evolution and self-incompatibility.</title>
        <authorList>
            <person name="Gong W."/>
            <person name="Xiao S."/>
            <person name="Wang L."/>
            <person name="Liao Z."/>
            <person name="Chang Y."/>
            <person name="Mo W."/>
            <person name="Hu G."/>
            <person name="Li W."/>
            <person name="Zhao G."/>
            <person name="Zhu H."/>
            <person name="Hu X."/>
            <person name="Ji K."/>
            <person name="Xiang X."/>
            <person name="Song Q."/>
            <person name="Yuan D."/>
            <person name="Jin S."/>
            <person name="Zhang L."/>
        </authorList>
    </citation>
    <scope>NUCLEOTIDE SEQUENCE [LARGE SCALE GENOMIC DNA]</scope>
    <source>
        <strain evidence="1">SQ_2022a</strain>
    </source>
</reference>
<evidence type="ECO:0000313" key="1">
    <source>
        <dbReference type="EMBL" id="KAI7982160.1"/>
    </source>
</evidence>
<protein>
    <submittedName>
        <fullName evidence="1">Uncharacterized protein</fullName>
    </submittedName>
</protein>
<sequence>MWQSATSFEHQKTGHMNFWSKGIRVTPQYQFPQAQKVIMESDSECETAKYPTLAATRLGEKPKVVVLGTRWAACRFLKGLDTKLYDDVCISPRNHIVFTHLLALTCVGTLEFWFVAEPIGQIQSAPAKDPNSNFYLASCNGIDTDKHEASTSFTFV</sequence>
<accession>A0ACC0F0K0</accession>
<comment type="caution">
    <text evidence="1">The sequence shown here is derived from an EMBL/GenBank/DDBJ whole genome shotgun (WGS) entry which is preliminary data.</text>
</comment>
<keyword evidence="2" id="KW-1185">Reference proteome</keyword>
<proteinExistence type="predicted"/>
<organism evidence="1 2">
    <name type="scientific">Camellia lanceoleosa</name>
    <dbReference type="NCBI Taxonomy" id="1840588"/>
    <lineage>
        <taxon>Eukaryota</taxon>
        <taxon>Viridiplantae</taxon>
        <taxon>Streptophyta</taxon>
        <taxon>Embryophyta</taxon>
        <taxon>Tracheophyta</taxon>
        <taxon>Spermatophyta</taxon>
        <taxon>Magnoliopsida</taxon>
        <taxon>eudicotyledons</taxon>
        <taxon>Gunneridae</taxon>
        <taxon>Pentapetalae</taxon>
        <taxon>asterids</taxon>
        <taxon>Ericales</taxon>
        <taxon>Theaceae</taxon>
        <taxon>Camellia</taxon>
    </lineage>
</organism>
<gene>
    <name evidence="1" type="ORF">LOK49_LG15G02052</name>
</gene>
<name>A0ACC0F0K0_9ERIC</name>